<accession>A0A7R8WBD4</accession>
<feature type="region of interest" description="Disordered" evidence="10">
    <location>
        <begin position="111"/>
        <end position="427"/>
    </location>
</feature>
<dbReference type="GO" id="GO:0030027">
    <property type="term" value="C:lamellipodium"/>
    <property type="evidence" value="ECO:0007669"/>
    <property type="project" value="UniProtKB-SubCell"/>
</dbReference>
<evidence type="ECO:0000256" key="9">
    <source>
        <dbReference type="ARBA" id="ARBA00023273"/>
    </source>
</evidence>
<dbReference type="InterPro" id="IPR038023">
    <property type="entry name" value="VASP_sf"/>
</dbReference>
<dbReference type="Gene3D" id="2.30.29.30">
    <property type="entry name" value="Pleckstrin-homology domain (PH domain)/Phosphotyrosine-binding domain (PTB)"/>
    <property type="match status" value="1"/>
</dbReference>
<dbReference type="GO" id="GO:0005856">
    <property type="term" value="C:cytoskeleton"/>
    <property type="evidence" value="ECO:0007669"/>
    <property type="project" value="UniProtKB-SubCell"/>
</dbReference>
<evidence type="ECO:0000256" key="3">
    <source>
        <dbReference type="ARBA" id="ARBA00009785"/>
    </source>
</evidence>
<keyword evidence="6" id="KW-0729">SH3-binding</keyword>
<feature type="compositionally biased region" description="Pro residues" evidence="10">
    <location>
        <begin position="130"/>
        <end position="149"/>
    </location>
</feature>
<evidence type="ECO:0000256" key="1">
    <source>
        <dbReference type="ARBA" id="ARBA00004245"/>
    </source>
</evidence>
<keyword evidence="7" id="KW-0009">Actin-binding</keyword>
<dbReference type="SUPFAM" id="SSF50729">
    <property type="entry name" value="PH domain-like"/>
    <property type="match status" value="1"/>
</dbReference>
<evidence type="ECO:0000256" key="2">
    <source>
        <dbReference type="ARBA" id="ARBA00004510"/>
    </source>
</evidence>
<dbReference type="OrthoDB" id="31170at2759"/>
<feature type="compositionally biased region" description="Polar residues" evidence="10">
    <location>
        <begin position="195"/>
        <end position="210"/>
    </location>
</feature>
<evidence type="ECO:0000256" key="7">
    <source>
        <dbReference type="ARBA" id="ARBA00023203"/>
    </source>
</evidence>
<dbReference type="InterPro" id="IPR011993">
    <property type="entry name" value="PH-like_dom_sf"/>
</dbReference>
<feature type="compositionally biased region" description="Gly residues" evidence="10">
    <location>
        <begin position="356"/>
        <end position="369"/>
    </location>
</feature>
<evidence type="ECO:0000256" key="5">
    <source>
        <dbReference type="ARBA" id="ARBA00022553"/>
    </source>
</evidence>
<dbReference type="InterPro" id="IPR000697">
    <property type="entry name" value="WH1/EVH1_dom"/>
</dbReference>
<comment type="similarity">
    <text evidence="3">Belongs to the Ena/VASP family.</text>
</comment>
<dbReference type="SMART" id="SM00461">
    <property type="entry name" value="WH1"/>
    <property type="match status" value="1"/>
</dbReference>
<keyword evidence="8" id="KW-0206">Cytoskeleton</keyword>
<dbReference type="CDD" id="cd01207">
    <property type="entry name" value="EVH1_Ena_VASP-like"/>
    <property type="match status" value="1"/>
</dbReference>
<feature type="compositionally biased region" description="Gly residues" evidence="10">
    <location>
        <begin position="408"/>
        <end position="421"/>
    </location>
</feature>
<keyword evidence="5" id="KW-0597">Phosphoprotein</keyword>
<dbReference type="PANTHER" id="PTHR11202:SF22">
    <property type="entry name" value="PROTEIN ENABLED"/>
    <property type="match status" value="1"/>
</dbReference>
<dbReference type="FunFam" id="2.30.29.30:FF:000047">
    <property type="entry name" value="vasodilator-stimulated phosphoprotein isoform X2"/>
    <property type="match status" value="1"/>
</dbReference>
<evidence type="ECO:0000256" key="10">
    <source>
        <dbReference type="SAM" id="MobiDB-lite"/>
    </source>
</evidence>
<dbReference type="PANTHER" id="PTHR11202">
    <property type="entry name" value="SPROUTY-RELATED, EVH1 DOMAIN-CONTAINING PROTEIN FAMILY MEMBER"/>
    <property type="match status" value="1"/>
</dbReference>
<dbReference type="Pfam" id="PF08776">
    <property type="entry name" value="VASP_tetra"/>
    <property type="match status" value="1"/>
</dbReference>
<evidence type="ECO:0000256" key="8">
    <source>
        <dbReference type="ARBA" id="ARBA00023212"/>
    </source>
</evidence>
<dbReference type="GO" id="GO:0005829">
    <property type="term" value="C:cytosol"/>
    <property type="evidence" value="ECO:0007669"/>
    <property type="project" value="UniProtKB-ARBA"/>
</dbReference>
<evidence type="ECO:0000256" key="4">
    <source>
        <dbReference type="ARBA" id="ARBA00022490"/>
    </source>
</evidence>
<dbReference type="GO" id="GO:0017124">
    <property type="term" value="F:SH3 domain binding"/>
    <property type="evidence" value="ECO:0007669"/>
    <property type="project" value="UniProtKB-KW"/>
</dbReference>
<evidence type="ECO:0000256" key="6">
    <source>
        <dbReference type="ARBA" id="ARBA00023036"/>
    </source>
</evidence>
<dbReference type="SUPFAM" id="SSF118370">
    <property type="entry name" value="Vasodilator-stimulated phosphoprotein, VASP, tetramerisation domain"/>
    <property type="match status" value="1"/>
</dbReference>
<dbReference type="GO" id="GO:0003779">
    <property type="term" value="F:actin binding"/>
    <property type="evidence" value="ECO:0007669"/>
    <property type="project" value="UniProtKB-KW"/>
</dbReference>
<organism evidence="11">
    <name type="scientific">Cyprideis torosa</name>
    <dbReference type="NCBI Taxonomy" id="163714"/>
    <lineage>
        <taxon>Eukaryota</taxon>
        <taxon>Metazoa</taxon>
        <taxon>Ecdysozoa</taxon>
        <taxon>Arthropoda</taxon>
        <taxon>Crustacea</taxon>
        <taxon>Oligostraca</taxon>
        <taxon>Ostracoda</taxon>
        <taxon>Podocopa</taxon>
        <taxon>Podocopida</taxon>
        <taxon>Cytherocopina</taxon>
        <taxon>Cytheroidea</taxon>
        <taxon>Cytherideidae</taxon>
        <taxon>Cyprideis</taxon>
    </lineage>
</organism>
<keyword evidence="9" id="KW-0966">Cell projection</keyword>
<dbReference type="Pfam" id="PF00568">
    <property type="entry name" value="WH1"/>
    <property type="match status" value="1"/>
</dbReference>
<gene>
    <name evidence="11" type="ORF">CTOB1V02_LOCUS3701</name>
</gene>
<proteinExistence type="inferred from homology"/>
<evidence type="ECO:0000313" key="11">
    <source>
        <dbReference type="EMBL" id="CAD7225769.1"/>
    </source>
</evidence>
<feature type="compositionally biased region" description="Low complexity" evidence="10">
    <location>
        <begin position="370"/>
        <end position="381"/>
    </location>
</feature>
<dbReference type="PROSITE" id="PS50229">
    <property type="entry name" value="WH1"/>
    <property type="match status" value="1"/>
</dbReference>
<keyword evidence="4" id="KW-0963">Cytoplasm</keyword>
<dbReference type="Gene3D" id="1.20.5.1160">
    <property type="entry name" value="Vasodilator-stimulated phosphoprotein"/>
    <property type="match status" value="1"/>
</dbReference>
<name>A0A7R8WBD4_9CRUS</name>
<dbReference type="AlphaFoldDB" id="A0A7R8WBD4"/>
<feature type="compositionally biased region" description="Pro residues" evidence="10">
    <location>
        <begin position="241"/>
        <end position="267"/>
    </location>
</feature>
<dbReference type="InterPro" id="IPR014885">
    <property type="entry name" value="VASP_tetra"/>
</dbReference>
<dbReference type="GO" id="GO:0030054">
    <property type="term" value="C:cell junction"/>
    <property type="evidence" value="ECO:0007669"/>
    <property type="project" value="UniProtKB-ARBA"/>
</dbReference>
<feature type="compositionally biased region" description="Pro residues" evidence="10">
    <location>
        <begin position="217"/>
        <end position="228"/>
    </location>
</feature>
<reference evidence="11" key="1">
    <citation type="submission" date="2020-11" db="EMBL/GenBank/DDBJ databases">
        <authorList>
            <person name="Tran Van P."/>
        </authorList>
    </citation>
    <scope>NUCLEOTIDE SEQUENCE</scope>
</reference>
<protein>
    <submittedName>
        <fullName evidence="11">Uncharacterized protein</fullName>
    </submittedName>
</protein>
<sequence>MAQEQSVASARASVMTYDDFQRKWVHSGSSSGLSKVHLYHHLSLNTFRVVGRKLQDHEVVINCQIIKGLKYNQATPTFHQWRDNRQVYGLNFSSKEDADNFAVAVGQALDVLNNPPPAPPPHAHSNGGIPPQPPQPPLGYGGPPQPPQQPIYQTIEEKQPPLQHNSSSQSLMEHGSQGYYQQPGSMGVPGGLSRRGSQGNSLNHSSSVPNASALVPSGPPPPAPPPMPHNQSHHRTNSSPMAPPQPPPAPPVPSGGAPPPPPPPPPAGLLSGAGDAGGGGLASALQAVKLRRRDQPDGDSGAGSGGTAPRDCPPGRERGPSYGTLGRTPTSGDLMDEMAKTLARRRAQAEGRGADGEGGGLSNGQGGARSGAPSSSSSPQLQRRKSQGGGGGASDLSVANDKTDGERGVGYGRLGGSGSSGGLSNSDIDALKELLLKEIRKEMTSLKNEILDAVRSELANRSRALSREYGGGYENHHLS</sequence>
<dbReference type="EMBL" id="OB660659">
    <property type="protein sequence ID" value="CAD7225769.1"/>
    <property type="molecule type" value="Genomic_DNA"/>
</dbReference>
<comment type="subcellular location">
    <subcellularLocation>
        <location evidence="2">Cell projection</location>
        <location evidence="2">Lamellipodium</location>
    </subcellularLocation>
    <subcellularLocation>
        <location evidence="1">Cytoplasm</location>
        <location evidence="1">Cytoskeleton</location>
    </subcellularLocation>
</comment>
<feature type="compositionally biased region" description="Polar residues" evidence="10">
    <location>
        <begin position="162"/>
        <end position="171"/>
    </location>
</feature>